<dbReference type="EMBL" id="CP002382">
    <property type="protein sequence ID" value="AEP08587.1"/>
    <property type="molecule type" value="Genomic_DNA"/>
</dbReference>
<gene>
    <name evidence="1" type="ordered locus">MICA_241</name>
</gene>
<dbReference type="Proteomes" id="UP000009286">
    <property type="component" value="Chromosome"/>
</dbReference>
<name>G2KQ45_MICAA</name>
<dbReference type="AlphaFoldDB" id="G2KQ45"/>
<evidence type="ECO:0000313" key="1">
    <source>
        <dbReference type="EMBL" id="AEP08587.1"/>
    </source>
</evidence>
<evidence type="ECO:0000313" key="2">
    <source>
        <dbReference type="Proteomes" id="UP000009286"/>
    </source>
</evidence>
<accession>G2KQ45</accession>
<dbReference type="HOGENOM" id="CLU_3235968_0_0_5"/>
<keyword evidence="2" id="KW-1185">Reference proteome</keyword>
<sequence>MRVINRINRAKENRHLVISFVMVNDAQSDSLKYFMPIRIKDKP</sequence>
<organism evidence="1 2">
    <name type="scientific">Micavibrio aeruginosavorus (strain ARL-13)</name>
    <dbReference type="NCBI Taxonomy" id="856793"/>
    <lineage>
        <taxon>Bacteria</taxon>
        <taxon>Pseudomonadati</taxon>
        <taxon>Bdellovibrionota</taxon>
        <taxon>Bdellovibrionia</taxon>
        <taxon>Bdellovibrionales</taxon>
        <taxon>Pseudobdellovibrionaceae</taxon>
        <taxon>Micavibrio</taxon>
    </lineage>
</organism>
<dbReference type="KEGG" id="mai:MICA_241"/>
<reference evidence="1 2" key="1">
    <citation type="journal article" date="2011" name="BMC Genomics">
        <title>Genomic insights into an obligate epibiotic bacterial predator: Micavibrio aeruginosavorus ARL-13.</title>
        <authorList>
            <person name="Wang Z."/>
            <person name="Kadouri D."/>
            <person name="Wu M."/>
        </authorList>
    </citation>
    <scope>NUCLEOTIDE SEQUENCE [LARGE SCALE GENOMIC DNA]</scope>
    <source>
        <strain evidence="1 2">ARL-13</strain>
    </source>
</reference>
<protein>
    <submittedName>
        <fullName evidence="1">Uncharacterized protein</fullName>
    </submittedName>
</protein>
<proteinExistence type="predicted"/>